<name>A0A1G6KYP0_9BACT</name>
<evidence type="ECO:0000256" key="2">
    <source>
        <dbReference type="ARBA" id="ARBA00007964"/>
    </source>
</evidence>
<keyword evidence="8" id="KW-0057">Aromatic amino acid biosynthesis</keyword>
<evidence type="ECO:0000256" key="3">
    <source>
        <dbReference type="ARBA" id="ARBA00012068"/>
    </source>
</evidence>
<dbReference type="OrthoDB" id="9802008at2"/>
<dbReference type="FunFam" id="1.10.3660.10:FF:000003">
    <property type="entry name" value="Prephenate dehydrogenase"/>
    <property type="match status" value="1"/>
</dbReference>
<dbReference type="GO" id="GO:0008977">
    <property type="term" value="F:prephenate dehydrogenase (NAD+) activity"/>
    <property type="evidence" value="ECO:0007669"/>
    <property type="project" value="UniProtKB-EC"/>
</dbReference>
<evidence type="ECO:0000256" key="4">
    <source>
        <dbReference type="ARBA" id="ARBA00022498"/>
    </source>
</evidence>
<dbReference type="InterPro" id="IPR036291">
    <property type="entry name" value="NAD(P)-bd_dom_sf"/>
</dbReference>
<feature type="domain" description="Prephenate/arogenate dehydrogenase" evidence="11">
    <location>
        <begin position="3"/>
        <end position="282"/>
    </location>
</feature>
<dbReference type="PANTHER" id="PTHR21363:SF0">
    <property type="entry name" value="PREPHENATE DEHYDROGENASE [NADP(+)]"/>
    <property type="match status" value="1"/>
</dbReference>
<dbReference type="InterPro" id="IPR046826">
    <property type="entry name" value="PDH_N"/>
</dbReference>
<dbReference type="InterPro" id="IPR003099">
    <property type="entry name" value="Prephen_DH"/>
</dbReference>
<dbReference type="InterPro" id="IPR046825">
    <property type="entry name" value="PDH_C"/>
</dbReference>
<keyword evidence="4" id="KW-0827">Tyrosine biosynthesis</keyword>
<evidence type="ECO:0000256" key="1">
    <source>
        <dbReference type="ARBA" id="ARBA00005067"/>
    </source>
</evidence>
<evidence type="ECO:0000256" key="6">
    <source>
        <dbReference type="ARBA" id="ARBA00023002"/>
    </source>
</evidence>
<dbReference type="GO" id="GO:0070403">
    <property type="term" value="F:NAD+ binding"/>
    <property type="evidence" value="ECO:0007669"/>
    <property type="project" value="InterPro"/>
</dbReference>
<dbReference type="EC" id="1.3.1.12" evidence="3"/>
<evidence type="ECO:0000313" key="13">
    <source>
        <dbReference type="Proteomes" id="UP000199411"/>
    </source>
</evidence>
<evidence type="ECO:0000256" key="9">
    <source>
        <dbReference type="ARBA" id="ARBA00049260"/>
    </source>
</evidence>
<evidence type="ECO:0000259" key="11">
    <source>
        <dbReference type="PROSITE" id="PS51176"/>
    </source>
</evidence>
<dbReference type="Pfam" id="PF20463">
    <property type="entry name" value="PDH_C"/>
    <property type="match status" value="1"/>
</dbReference>
<dbReference type="SUPFAM" id="SSF48179">
    <property type="entry name" value="6-phosphogluconate dehydrogenase C-terminal domain-like"/>
    <property type="match status" value="1"/>
</dbReference>
<dbReference type="EMBL" id="FMYU01000004">
    <property type="protein sequence ID" value="SDC35595.1"/>
    <property type="molecule type" value="Genomic_DNA"/>
</dbReference>
<keyword evidence="10" id="KW-0175">Coiled coil</keyword>
<dbReference type="InterPro" id="IPR050812">
    <property type="entry name" value="Preph/Arog_dehydrog"/>
</dbReference>
<dbReference type="AlphaFoldDB" id="A0A1G6KYP0"/>
<feature type="coiled-coil region" evidence="10">
    <location>
        <begin position="244"/>
        <end position="279"/>
    </location>
</feature>
<evidence type="ECO:0000313" key="12">
    <source>
        <dbReference type="EMBL" id="SDC35595.1"/>
    </source>
</evidence>
<keyword evidence="6" id="KW-0560">Oxidoreductase</keyword>
<keyword evidence="5" id="KW-0028">Amino-acid biosynthesis</keyword>
<proteinExistence type="inferred from homology"/>
<dbReference type="Gene3D" id="1.10.3660.10">
    <property type="entry name" value="6-phosphogluconate dehydrogenase C-terminal like domain"/>
    <property type="match status" value="1"/>
</dbReference>
<dbReference type="RefSeq" id="WP_159427478.1">
    <property type="nucleotide sequence ID" value="NZ_FMYU01000004.1"/>
</dbReference>
<dbReference type="GO" id="GO:0004665">
    <property type="term" value="F:prephenate dehydrogenase (NADP+) activity"/>
    <property type="evidence" value="ECO:0007669"/>
    <property type="project" value="InterPro"/>
</dbReference>
<dbReference type="PROSITE" id="PS51176">
    <property type="entry name" value="PDH_ADH"/>
    <property type="match status" value="1"/>
</dbReference>
<dbReference type="Gene3D" id="3.40.50.720">
    <property type="entry name" value="NAD(P)-binding Rossmann-like Domain"/>
    <property type="match status" value="1"/>
</dbReference>
<dbReference type="Proteomes" id="UP000199411">
    <property type="component" value="Unassembled WGS sequence"/>
</dbReference>
<keyword evidence="7" id="KW-0520">NAD</keyword>
<comment type="similarity">
    <text evidence="2">Belongs to the prephenate/arogenate dehydrogenase family.</text>
</comment>
<evidence type="ECO:0000256" key="5">
    <source>
        <dbReference type="ARBA" id="ARBA00022605"/>
    </source>
</evidence>
<reference evidence="13" key="1">
    <citation type="submission" date="2016-10" db="EMBL/GenBank/DDBJ databases">
        <authorList>
            <person name="Varghese N."/>
            <person name="Submissions S."/>
        </authorList>
    </citation>
    <scope>NUCLEOTIDE SEQUENCE [LARGE SCALE GENOMIC DNA]</scope>
    <source>
        <strain evidence="13">DSM 8415</strain>
    </source>
</reference>
<dbReference type="GO" id="GO:0006571">
    <property type="term" value="P:tyrosine biosynthetic process"/>
    <property type="evidence" value="ECO:0007669"/>
    <property type="project" value="UniProtKB-KW"/>
</dbReference>
<evidence type="ECO:0000256" key="7">
    <source>
        <dbReference type="ARBA" id="ARBA00023027"/>
    </source>
</evidence>
<evidence type="ECO:0000256" key="10">
    <source>
        <dbReference type="SAM" id="Coils"/>
    </source>
</evidence>
<dbReference type="InterPro" id="IPR008927">
    <property type="entry name" value="6-PGluconate_DH-like_C_sf"/>
</dbReference>
<keyword evidence="13" id="KW-1185">Reference proteome</keyword>
<protein>
    <recommendedName>
        <fullName evidence="3">prephenate dehydrogenase</fullName>
        <ecNumber evidence="3">1.3.1.12</ecNumber>
    </recommendedName>
</protein>
<dbReference type="FunFam" id="3.40.50.720:FF:000208">
    <property type="entry name" value="Prephenate dehydrogenase"/>
    <property type="match status" value="1"/>
</dbReference>
<dbReference type="Pfam" id="PF02153">
    <property type="entry name" value="PDH_N"/>
    <property type="match status" value="1"/>
</dbReference>
<evidence type="ECO:0000256" key="8">
    <source>
        <dbReference type="ARBA" id="ARBA00023141"/>
    </source>
</evidence>
<comment type="pathway">
    <text evidence="1">Amino-acid biosynthesis; L-tyrosine biosynthesis; (4-hydroxyphenyl)pyruvate from prephenate (NAD(+) route): step 1/1.</text>
</comment>
<sequence length="282" mass="31889">MFNTIGIVGLGLIGGSLGLAIKHKKLSKIIIGYDNNQENLDDALNLELIDIGANSYKSFSICDFVIVSVPPSQTAHVVIKLFEVLKENTIVIDVASIKKPIIDSIKNYIPKTIAYVPTHPIAGTENFGPKSAFRQLFDDKYFIITPINNISFAEKKVEEFAKTINMKVKYMDADKHDKVFAYVSHLPHAIAYSLVNLIRQKKEDDEAYGFIGGGFKDFTRIAKSNEKMWCDIFLLNQSNMINAIDEYIQNLLILKDAIKNNEEQELIQILKNIRLFKENLDV</sequence>
<organism evidence="12 13">
    <name type="scientific">Desulfurella multipotens</name>
    <dbReference type="NCBI Taxonomy" id="79269"/>
    <lineage>
        <taxon>Bacteria</taxon>
        <taxon>Pseudomonadati</taxon>
        <taxon>Campylobacterota</taxon>
        <taxon>Desulfurellia</taxon>
        <taxon>Desulfurellales</taxon>
        <taxon>Desulfurellaceae</taxon>
        <taxon>Desulfurella</taxon>
    </lineage>
</organism>
<comment type="catalytic activity">
    <reaction evidence="9">
        <text>prephenate + NAD(+) = 3-(4-hydroxyphenyl)pyruvate + CO2 + NADH</text>
        <dbReference type="Rhea" id="RHEA:13869"/>
        <dbReference type="ChEBI" id="CHEBI:16526"/>
        <dbReference type="ChEBI" id="CHEBI:29934"/>
        <dbReference type="ChEBI" id="CHEBI:36242"/>
        <dbReference type="ChEBI" id="CHEBI:57540"/>
        <dbReference type="ChEBI" id="CHEBI:57945"/>
        <dbReference type="EC" id="1.3.1.12"/>
    </reaction>
</comment>
<gene>
    <name evidence="12" type="ORF">SAMN05660835_00716</name>
</gene>
<dbReference type="SUPFAM" id="SSF51735">
    <property type="entry name" value="NAD(P)-binding Rossmann-fold domains"/>
    <property type="match status" value="1"/>
</dbReference>
<accession>A0A1G6KYP0</accession>
<dbReference type="PANTHER" id="PTHR21363">
    <property type="entry name" value="PREPHENATE DEHYDROGENASE"/>
    <property type="match status" value="1"/>
</dbReference>